<gene>
    <name evidence="5" type="ORF">M6B38_201530</name>
</gene>
<reference evidence="5" key="1">
    <citation type="journal article" date="2023" name="GigaByte">
        <title>Genome assembly of the bearded iris, Iris pallida Lam.</title>
        <authorList>
            <person name="Bruccoleri R.E."/>
            <person name="Oakeley E.J."/>
            <person name="Faust A.M.E."/>
            <person name="Altorfer M."/>
            <person name="Dessus-Babus S."/>
            <person name="Burckhardt D."/>
            <person name="Oertli M."/>
            <person name="Naumann U."/>
            <person name="Petersen F."/>
            <person name="Wong J."/>
        </authorList>
    </citation>
    <scope>NUCLEOTIDE SEQUENCE</scope>
    <source>
        <strain evidence="5">GSM-AAB239-AS_SAM_17_03QT</strain>
    </source>
</reference>
<comment type="subcellular location">
    <subcellularLocation>
        <location evidence="1">Nucleus</location>
    </subcellularLocation>
</comment>
<evidence type="ECO:0000313" key="6">
    <source>
        <dbReference type="Proteomes" id="UP001140949"/>
    </source>
</evidence>
<reference evidence="5" key="2">
    <citation type="submission" date="2023-04" db="EMBL/GenBank/DDBJ databases">
        <authorList>
            <person name="Bruccoleri R.E."/>
            <person name="Oakeley E.J."/>
            <person name="Faust A.-M."/>
            <person name="Dessus-Babus S."/>
            <person name="Altorfer M."/>
            <person name="Burckhardt D."/>
            <person name="Oertli M."/>
            <person name="Naumann U."/>
            <person name="Petersen F."/>
            <person name="Wong J."/>
        </authorList>
    </citation>
    <scope>NUCLEOTIDE SEQUENCE</scope>
    <source>
        <strain evidence="5">GSM-AAB239-AS_SAM_17_03QT</strain>
        <tissue evidence="5">Leaf</tissue>
    </source>
</reference>
<dbReference type="EMBL" id="JANAVB010038615">
    <property type="protein sequence ID" value="KAJ6800695.1"/>
    <property type="molecule type" value="Genomic_DNA"/>
</dbReference>
<proteinExistence type="predicted"/>
<evidence type="ECO:0000313" key="5">
    <source>
        <dbReference type="EMBL" id="KAJ6800695.1"/>
    </source>
</evidence>
<dbReference type="InterPro" id="IPR012935">
    <property type="entry name" value="NuBaID_N"/>
</dbReference>
<feature type="compositionally biased region" description="Polar residues" evidence="3">
    <location>
        <begin position="503"/>
        <end position="517"/>
    </location>
</feature>
<feature type="compositionally biased region" description="Basic and acidic residues" evidence="3">
    <location>
        <begin position="485"/>
        <end position="499"/>
    </location>
</feature>
<dbReference type="PANTHER" id="PTHR15835:SF6">
    <property type="entry name" value="ZINC FINGER C3HC-TYPE PROTEIN 1"/>
    <property type="match status" value="1"/>
</dbReference>
<comment type="caution">
    <text evidence="5">The sequence shown here is derived from an EMBL/GenBank/DDBJ whole genome shotgun (WGS) entry which is preliminary data.</text>
</comment>
<dbReference type="Proteomes" id="UP001140949">
    <property type="component" value="Unassembled WGS sequence"/>
</dbReference>
<dbReference type="PANTHER" id="PTHR15835">
    <property type="entry name" value="NUCLEAR-INTERACTING PARTNER OF ALK"/>
    <property type="match status" value="1"/>
</dbReference>
<evidence type="ECO:0000256" key="1">
    <source>
        <dbReference type="ARBA" id="ARBA00004123"/>
    </source>
</evidence>
<evidence type="ECO:0000259" key="4">
    <source>
        <dbReference type="Pfam" id="PF07967"/>
    </source>
</evidence>
<evidence type="ECO:0000256" key="2">
    <source>
        <dbReference type="ARBA" id="ARBA00023242"/>
    </source>
</evidence>
<dbReference type="Pfam" id="PF07967">
    <property type="entry name" value="zf-C3HC"/>
    <property type="match status" value="1"/>
</dbReference>
<feature type="domain" description="C3HC-type" evidence="4">
    <location>
        <begin position="55"/>
        <end position="179"/>
    </location>
</feature>
<accession>A0AAX6E9M7</accession>
<keyword evidence="6" id="KW-1185">Reference proteome</keyword>
<name>A0AAX6E9M7_IRIPA</name>
<sequence>MAGDSERRFEKIMSKLSHPRPPNPTTSDGIGKKRFESGLRVSATNSTGLVPPCRPWDRGDLMRRLATFKAMTWFGKPQVVNPVNCARRGWINVEMDIIACVACGARLLFSTPSSWNLQQVEKAAAVFSLKLENGHKLLCPWNDNACDEALALFPPTPPPLLVDGYGERAAALLGLTALPVVSFSAIDYMRSPQLEQFLSQSSHTLVCLNKGISLTDNPRNKDILGASEDATANKYYQAQKIISLCGWKPRLLPYVVDSKPSTSSAGIPTAQKDSTILYTSSGSSECEGRNNNLLSLGEHLWDPASVVFDCTFCGACVGLWAFATVQRPLESFTLVADSNNQNGSNTRCASLISGTEAPKGESLSKGHQNLEGGCDSGYIIGSMSKERPLGLSLTIAGGPPPTKQNFRPVVSFPIISRHLRSDVASSFGTGYASSNASCEDQLNAQSYSQINVQSGKHADADGGSGVSLEGSGFLKRKRSDIELHVSESNDVNDSSRLEGEVYTSENGPNFVDKNSISPYKGRKNDPEGTQTLHSDVDDIVNSKENRVRDLQRDPNSEDVREKPLHSESAISKSVEVEQSIFASSNTIARVDSSKPDGTCEYNEVGPSNIASCSSTPHRGDRGSDILNLNDAKTTDRMANAVESMVFASAGRNENVNHAMGDNLQPPMQHKISEFDPIRQHRPFCPWIAPVDGKHLPGWKSTLSALVQQEKDSSSDPLGLDSAPTLLDEVDDPIISIRKLFSSPPSKRLKGAR</sequence>
<feature type="compositionally biased region" description="Basic and acidic residues" evidence="3">
    <location>
        <begin position="1"/>
        <end position="13"/>
    </location>
</feature>
<dbReference type="GO" id="GO:0008270">
    <property type="term" value="F:zinc ion binding"/>
    <property type="evidence" value="ECO:0007669"/>
    <property type="project" value="InterPro"/>
</dbReference>
<feature type="compositionally biased region" description="Basic and acidic residues" evidence="3">
    <location>
        <begin position="534"/>
        <end position="565"/>
    </location>
</feature>
<evidence type="ECO:0000256" key="3">
    <source>
        <dbReference type="SAM" id="MobiDB-lite"/>
    </source>
</evidence>
<keyword evidence="2" id="KW-0539">Nucleus</keyword>
<dbReference type="AlphaFoldDB" id="A0AAX6E9M7"/>
<protein>
    <recommendedName>
        <fullName evidence="4">C3HC-type domain-containing protein</fullName>
    </recommendedName>
</protein>
<feature type="region of interest" description="Disordered" evidence="3">
    <location>
        <begin position="1"/>
        <end position="32"/>
    </location>
</feature>
<feature type="region of interest" description="Disordered" evidence="3">
    <location>
        <begin position="485"/>
        <end position="568"/>
    </location>
</feature>
<organism evidence="5 6">
    <name type="scientific">Iris pallida</name>
    <name type="common">Sweet iris</name>
    <dbReference type="NCBI Taxonomy" id="29817"/>
    <lineage>
        <taxon>Eukaryota</taxon>
        <taxon>Viridiplantae</taxon>
        <taxon>Streptophyta</taxon>
        <taxon>Embryophyta</taxon>
        <taxon>Tracheophyta</taxon>
        <taxon>Spermatophyta</taxon>
        <taxon>Magnoliopsida</taxon>
        <taxon>Liliopsida</taxon>
        <taxon>Asparagales</taxon>
        <taxon>Iridaceae</taxon>
        <taxon>Iridoideae</taxon>
        <taxon>Irideae</taxon>
        <taxon>Iris</taxon>
    </lineage>
</organism>
<dbReference type="GO" id="GO:0005634">
    <property type="term" value="C:nucleus"/>
    <property type="evidence" value="ECO:0007669"/>
    <property type="project" value="UniProtKB-SubCell"/>
</dbReference>